<evidence type="ECO:0000256" key="3">
    <source>
        <dbReference type="PROSITE-ProRule" id="PRU00023"/>
    </source>
</evidence>
<dbReference type="Gene3D" id="1.25.40.20">
    <property type="entry name" value="Ankyrin repeat-containing domain"/>
    <property type="match status" value="1"/>
</dbReference>
<dbReference type="EMBL" id="CP053832">
    <property type="protein sequence ID" value="QKF84529.1"/>
    <property type="molecule type" value="Genomic_DNA"/>
</dbReference>
<keyword evidence="4" id="KW-1133">Transmembrane helix</keyword>
<dbReference type="RefSeq" id="WP_018713953.1">
    <property type="nucleotide sequence ID" value="NZ_CP053832.1"/>
</dbReference>
<evidence type="ECO:0000256" key="1">
    <source>
        <dbReference type="ARBA" id="ARBA00022737"/>
    </source>
</evidence>
<accession>A0AAE7EA52</accession>
<dbReference type="GeneID" id="77175951"/>
<proteinExistence type="predicted"/>
<keyword evidence="1" id="KW-0677">Repeat</keyword>
<feature type="repeat" description="ANK" evidence="3">
    <location>
        <begin position="121"/>
        <end position="153"/>
    </location>
</feature>
<dbReference type="InterPro" id="IPR002110">
    <property type="entry name" value="Ankyrin_rpt"/>
</dbReference>
<reference evidence="5 6" key="1">
    <citation type="submission" date="2020-05" db="EMBL/GenBank/DDBJ databases">
        <title>Complete genome sequencing of Campylobacter and Arcobacter type strains.</title>
        <authorList>
            <person name="Miller W.G."/>
            <person name="Yee E."/>
        </authorList>
    </citation>
    <scope>NUCLEOTIDE SEQUENCE [LARGE SCALE GENOMIC DNA]</scope>
    <source>
        <strain evidence="5 6">LMG 6451</strain>
    </source>
</reference>
<evidence type="ECO:0000313" key="6">
    <source>
        <dbReference type="Proteomes" id="UP000509722"/>
    </source>
</evidence>
<evidence type="ECO:0000256" key="2">
    <source>
        <dbReference type="ARBA" id="ARBA00023043"/>
    </source>
</evidence>
<gene>
    <name evidence="5" type="ORF">CURT_1049</name>
</gene>
<keyword evidence="4" id="KW-0812">Transmembrane</keyword>
<name>A0AAE7EA52_9BACT</name>
<dbReference type="AlphaFoldDB" id="A0AAE7EA52"/>
<dbReference type="InterPro" id="IPR036770">
    <property type="entry name" value="Ankyrin_rpt-contain_sf"/>
</dbReference>
<dbReference type="PANTHER" id="PTHR24180">
    <property type="entry name" value="CYCLIN-DEPENDENT KINASE INHIBITOR 2C-RELATED"/>
    <property type="match status" value="1"/>
</dbReference>
<keyword evidence="4" id="KW-0472">Membrane</keyword>
<organism evidence="5 6">
    <name type="scientific">Campylobacter ureolyticus</name>
    <dbReference type="NCBI Taxonomy" id="827"/>
    <lineage>
        <taxon>Bacteria</taxon>
        <taxon>Pseudomonadati</taxon>
        <taxon>Campylobacterota</taxon>
        <taxon>Epsilonproteobacteria</taxon>
        <taxon>Campylobacterales</taxon>
        <taxon>Campylobacteraceae</taxon>
        <taxon>Campylobacter</taxon>
    </lineage>
</organism>
<keyword evidence="2 3" id="KW-0040">ANK repeat</keyword>
<feature type="transmembrane region" description="Helical" evidence="4">
    <location>
        <begin position="12"/>
        <end position="32"/>
    </location>
</feature>
<evidence type="ECO:0000313" key="5">
    <source>
        <dbReference type="EMBL" id="QKF84529.1"/>
    </source>
</evidence>
<dbReference type="SUPFAM" id="SSF48403">
    <property type="entry name" value="Ankyrin repeat"/>
    <property type="match status" value="1"/>
</dbReference>
<protein>
    <submittedName>
        <fullName evidence="5">Ankyrin domain-containing protein</fullName>
    </submittedName>
</protein>
<dbReference type="PANTHER" id="PTHR24180:SF45">
    <property type="entry name" value="POLY [ADP-RIBOSE] POLYMERASE TANKYRASE"/>
    <property type="match status" value="1"/>
</dbReference>
<dbReference type="PROSITE" id="PS50297">
    <property type="entry name" value="ANK_REP_REGION"/>
    <property type="match status" value="2"/>
</dbReference>
<evidence type="ECO:0000256" key="4">
    <source>
        <dbReference type="SAM" id="Phobius"/>
    </source>
</evidence>
<feature type="repeat" description="ANK" evidence="3">
    <location>
        <begin position="154"/>
        <end position="186"/>
    </location>
</feature>
<dbReference type="PROSITE" id="PS50088">
    <property type="entry name" value="ANK_REPEAT"/>
    <property type="match status" value="2"/>
</dbReference>
<dbReference type="SMART" id="SM00248">
    <property type="entry name" value="ANK"/>
    <property type="match status" value="3"/>
</dbReference>
<dbReference type="Proteomes" id="UP000509722">
    <property type="component" value="Chromosome"/>
</dbReference>
<sequence>MKNKFLKIIKKIAYIILEISLFFIIIAVYYYLTNEKSREVFHKTFFVDSDTKIDPNSELAKYVTQEEVDDFAFRYWDIDIDEVKNNPLMENFRQILKSKNTKNILNFMKDNNLSANTELHRGVTPLMYSSFYNDLNTTKELIKLGANVHKKDKYGLSPLAYAIENNSTKTVKILLDNGVGINEVDFIQFYLYTRSYRSIDYLIIDNDKIELKFSNLYGTKNIRSKDAINPFAYAINLNLLEMTKIILESGYKPEIKKYNYYETYYISDKEDIMFYKYLIGYPNFEPMLNLLFEHNVSGQPSKELMKEKCLNDCSSRYRDYIEDKFNLVRNEILKDYNDEIKLIKLDFYYKDYNETIKLINDNKIEIITPNNEILKKFYFLTDEIKWYAKYCEEDYMQELKDFIGAGDLFYWTWEDGYIYTHDNNRTIKGYKYSKATFKDTKEFVAFYNERNKKNMVDYLISEYKKCDKESKAYSDKECKNYTKRVFIKNKTVDLK</sequence>
<dbReference type="InterPro" id="IPR051637">
    <property type="entry name" value="Ank_repeat_dom-contain_49"/>
</dbReference>
<dbReference type="Pfam" id="PF12796">
    <property type="entry name" value="Ank_2"/>
    <property type="match status" value="1"/>
</dbReference>